<evidence type="ECO:0000313" key="4">
    <source>
        <dbReference type="EMBL" id="OAH51037.1"/>
    </source>
</evidence>
<feature type="region of interest" description="Disordered" evidence="2">
    <location>
        <begin position="112"/>
        <end position="146"/>
    </location>
</feature>
<dbReference type="InterPro" id="IPR029050">
    <property type="entry name" value="Immunoprotect_excell_Ig-like"/>
</dbReference>
<keyword evidence="3" id="KW-1133">Transmembrane helix</keyword>
<keyword evidence="3" id="KW-0472">Membrane</keyword>
<dbReference type="AlphaFoldDB" id="A0A177KD97"/>
<gene>
    <name evidence="4" type="ORF">AYL44_01780</name>
</gene>
<reference evidence="4 5" key="1">
    <citation type="submission" date="2016-02" db="EMBL/GenBank/DDBJ databases">
        <authorList>
            <person name="Wen L."/>
            <person name="He K."/>
            <person name="Yang H."/>
        </authorList>
    </citation>
    <scope>NUCLEOTIDE SEQUENCE [LARGE SCALE GENOMIC DNA]</scope>
    <source>
        <strain evidence="4 5">CD11_3</strain>
    </source>
</reference>
<sequence>MTTTPPPYQGAPAPASQPIQQAPVKKARNTVGIVALIIAAIGFIFACIPGALIVGWVLLPVGFILGIVGLFMSGKPKWQAITAVIVSIVGTIVGVIVFVTVVATAFNDSFGGSESSVGDSTVVEETDEEQPADTEEAAGDEVGTRANPAPLGAPIEGEDWTVVVNSVDLDANEEVAAENEFNEPADEGTVYISVNVTITYTGNDPDGQSPAFVGIDYVTADGVTVDAFEKLVVGPDELDSLSPLYEGASATGNRTIQVPAPADGVLAVSPGMIADKIFVAIK</sequence>
<keyword evidence="3" id="KW-0812">Transmembrane</keyword>
<evidence type="ECO:0000313" key="5">
    <source>
        <dbReference type="Proteomes" id="UP000076998"/>
    </source>
</evidence>
<accession>A0A177KD97</accession>
<feature type="transmembrane region" description="Helical" evidence="3">
    <location>
        <begin position="27"/>
        <end position="46"/>
    </location>
</feature>
<feature type="region of interest" description="Disordered" evidence="2">
    <location>
        <begin position="1"/>
        <end position="20"/>
    </location>
</feature>
<comment type="caution">
    <text evidence="4">The sequence shown here is derived from an EMBL/GenBank/DDBJ whole genome shotgun (WGS) entry which is preliminary data.</text>
</comment>
<evidence type="ECO:0000256" key="1">
    <source>
        <dbReference type="ARBA" id="ARBA00022729"/>
    </source>
</evidence>
<proteinExistence type="predicted"/>
<evidence type="ECO:0000256" key="3">
    <source>
        <dbReference type="SAM" id="Phobius"/>
    </source>
</evidence>
<dbReference type="Proteomes" id="UP000076998">
    <property type="component" value="Unassembled WGS sequence"/>
</dbReference>
<feature type="compositionally biased region" description="Acidic residues" evidence="2">
    <location>
        <begin position="122"/>
        <end position="139"/>
    </location>
</feature>
<protein>
    <recommendedName>
        <fullName evidence="6">DUF4352 domain-containing protein</fullName>
    </recommendedName>
</protein>
<feature type="transmembrane region" description="Helical" evidence="3">
    <location>
        <begin position="83"/>
        <end position="106"/>
    </location>
</feature>
<dbReference type="RefSeq" id="WP_064001548.1">
    <property type="nucleotide sequence ID" value="NZ_LSTV01000001.1"/>
</dbReference>
<dbReference type="OrthoDB" id="4424518at2"/>
<evidence type="ECO:0008006" key="6">
    <source>
        <dbReference type="Google" id="ProtNLM"/>
    </source>
</evidence>
<evidence type="ECO:0000256" key="2">
    <source>
        <dbReference type="SAM" id="MobiDB-lite"/>
    </source>
</evidence>
<dbReference type="Gene3D" id="2.60.40.1240">
    <property type="match status" value="1"/>
</dbReference>
<feature type="transmembrane region" description="Helical" evidence="3">
    <location>
        <begin position="52"/>
        <end position="71"/>
    </location>
</feature>
<keyword evidence="1" id="KW-0732">Signal</keyword>
<organism evidence="4 5">
    <name type="scientific">Microbacterium oleivorans</name>
    <dbReference type="NCBI Taxonomy" id="273677"/>
    <lineage>
        <taxon>Bacteria</taxon>
        <taxon>Bacillati</taxon>
        <taxon>Actinomycetota</taxon>
        <taxon>Actinomycetes</taxon>
        <taxon>Micrococcales</taxon>
        <taxon>Microbacteriaceae</taxon>
        <taxon>Microbacterium</taxon>
    </lineage>
</organism>
<feature type="compositionally biased region" description="Low complexity" evidence="2">
    <location>
        <begin position="10"/>
        <end position="20"/>
    </location>
</feature>
<dbReference type="EMBL" id="LSTV01000001">
    <property type="protein sequence ID" value="OAH51037.1"/>
    <property type="molecule type" value="Genomic_DNA"/>
</dbReference>
<name>A0A177KD97_9MICO</name>